<name>A0A2W1LBG9_9BACL</name>
<evidence type="ECO:0000313" key="2">
    <source>
        <dbReference type="Proteomes" id="UP000249522"/>
    </source>
</evidence>
<proteinExistence type="predicted"/>
<protein>
    <submittedName>
        <fullName evidence="1">Uncharacterized protein</fullName>
    </submittedName>
</protein>
<dbReference type="AlphaFoldDB" id="A0A2W1LBG9"/>
<reference evidence="1 2" key="1">
    <citation type="submission" date="2018-06" db="EMBL/GenBank/DDBJ databases">
        <title>Paenibacillus imtechensis sp. nov.</title>
        <authorList>
            <person name="Pinnaka A.K."/>
            <person name="Singh H."/>
            <person name="Kaur M."/>
        </authorList>
    </citation>
    <scope>NUCLEOTIDE SEQUENCE [LARGE SCALE GENOMIC DNA]</scope>
    <source>
        <strain evidence="1 2">SMB1</strain>
    </source>
</reference>
<comment type="caution">
    <text evidence="1">The sequence shown here is derived from an EMBL/GenBank/DDBJ whole genome shotgun (WGS) entry which is preliminary data.</text>
</comment>
<evidence type="ECO:0000313" key="1">
    <source>
        <dbReference type="EMBL" id="PZD95470.1"/>
    </source>
</evidence>
<dbReference type="Proteomes" id="UP000249522">
    <property type="component" value="Unassembled WGS sequence"/>
</dbReference>
<accession>A0A2W1LBG9</accession>
<sequence>MRRAATLDLLPDSHNVIAGFLHMLKCIGKLAKVILEGIQHIDMTMSSITQTQIQLLHLFLHMISG</sequence>
<organism evidence="1 2">
    <name type="scientific">Paenibacillus sambharensis</name>
    <dbReference type="NCBI Taxonomy" id="1803190"/>
    <lineage>
        <taxon>Bacteria</taxon>
        <taxon>Bacillati</taxon>
        <taxon>Bacillota</taxon>
        <taxon>Bacilli</taxon>
        <taxon>Bacillales</taxon>
        <taxon>Paenibacillaceae</taxon>
        <taxon>Paenibacillus</taxon>
    </lineage>
</organism>
<dbReference type="EMBL" id="QKRB01000044">
    <property type="protein sequence ID" value="PZD95470.1"/>
    <property type="molecule type" value="Genomic_DNA"/>
</dbReference>
<keyword evidence="2" id="KW-1185">Reference proteome</keyword>
<gene>
    <name evidence="1" type="ORF">DNH61_13125</name>
</gene>